<keyword evidence="14" id="KW-1185">Reference proteome</keyword>
<dbReference type="PANTHER" id="PTHR30026:SF20">
    <property type="entry name" value="OUTER MEMBRANE PROTEIN TOLC"/>
    <property type="match status" value="1"/>
</dbReference>
<feature type="compositionally biased region" description="Polar residues" evidence="9">
    <location>
        <begin position="477"/>
        <end position="486"/>
    </location>
</feature>
<keyword evidence="8" id="KW-0175">Coiled coil</keyword>
<feature type="region of interest" description="Disordered" evidence="9">
    <location>
        <begin position="466"/>
        <end position="486"/>
    </location>
</feature>
<evidence type="ECO:0000256" key="3">
    <source>
        <dbReference type="ARBA" id="ARBA00022448"/>
    </source>
</evidence>
<proteinExistence type="inferred from homology"/>
<keyword evidence="10" id="KW-0732">Signal</keyword>
<dbReference type="GO" id="GO:0015562">
    <property type="term" value="F:efflux transmembrane transporter activity"/>
    <property type="evidence" value="ECO:0007669"/>
    <property type="project" value="InterPro"/>
</dbReference>
<evidence type="ECO:0000313" key="14">
    <source>
        <dbReference type="Proteomes" id="UP000626180"/>
    </source>
</evidence>
<dbReference type="AlphaFoldDB" id="A0A2X2C7H0"/>
<comment type="subcellular location">
    <subcellularLocation>
        <location evidence="1">Cell outer membrane</location>
    </subcellularLocation>
</comment>
<organism evidence="12 13">
    <name type="scientific">Pseudomonas luteola</name>
    <dbReference type="NCBI Taxonomy" id="47886"/>
    <lineage>
        <taxon>Bacteria</taxon>
        <taxon>Pseudomonadati</taxon>
        <taxon>Pseudomonadota</taxon>
        <taxon>Gammaproteobacteria</taxon>
        <taxon>Pseudomonadales</taxon>
        <taxon>Pseudomonadaceae</taxon>
        <taxon>Pseudomonas</taxon>
    </lineage>
</organism>
<dbReference type="RefSeq" id="WP_010797076.1">
    <property type="nucleotide sequence ID" value="NZ_FQYS01000002.1"/>
</dbReference>
<dbReference type="InterPro" id="IPR010130">
    <property type="entry name" value="T1SS_OMP_TolC"/>
</dbReference>
<dbReference type="NCBIfam" id="TIGR01844">
    <property type="entry name" value="type_I_sec_TolC"/>
    <property type="match status" value="1"/>
</dbReference>
<dbReference type="SUPFAM" id="SSF56954">
    <property type="entry name" value="Outer membrane efflux proteins (OEP)"/>
    <property type="match status" value="1"/>
</dbReference>
<dbReference type="Proteomes" id="UP000250443">
    <property type="component" value="Unassembled WGS sequence"/>
</dbReference>
<evidence type="ECO:0000313" key="12">
    <source>
        <dbReference type="EMBL" id="SPZ02811.1"/>
    </source>
</evidence>
<evidence type="ECO:0000256" key="10">
    <source>
        <dbReference type="SAM" id="SignalP"/>
    </source>
</evidence>
<keyword evidence="5" id="KW-0812">Transmembrane</keyword>
<dbReference type="EMBL" id="UAUF01000008">
    <property type="protein sequence ID" value="SPZ02811.1"/>
    <property type="molecule type" value="Genomic_DNA"/>
</dbReference>
<evidence type="ECO:0000256" key="5">
    <source>
        <dbReference type="ARBA" id="ARBA00022692"/>
    </source>
</evidence>
<reference evidence="11 14" key="2">
    <citation type="submission" date="2020-10" db="EMBL/GenBank/DDBJ databases">
        <title>Genome sequences of Pseudomonas isolates.</title>
        <authorList>
            <person name="Wessels L."/>
            <person name="Reich F."/>
            <person name="Hammerl J."/>
        </authorList>
    </citation>
    <scope>NUCLEOTIDE SEQUENCE [LARGE SCALE GENOMIC DNA]</scope>
    <source>
        <strain evidence="11 14">20-MO00624-0</strain>
    </source>
</reference>
<accession>A0A2X2C7H0</accession>
<dbReference type="GO" id="GO:1990281">
    <property type="term" value="C:efflux pump complex"/>
    <property type="evidence" value="ECO:0007669"/>
    <property type="project" value="TreeGrafter"/>
</dbReference>
<dbReference type="Pfam" id="PF02321">
    <property type="entry name" value="OEP"/>
    <property type="match status" value="2"/>
</dbReference>
<evidence type="ECO:0000313" key="11">
    <source>
        <dbReference type="EMBL" id="MBF8639616.1"/>
    </source>
</evidence>
<evidence type="ECO:0000256" key="1">
    <source>
        <dbReference type="ARBA" id="ARBA00004442"/>
    </source>
</evidence>
<sequence length="486" mass="54005">MLRIVLFSTLSCACSLVMAQPAESATTQNGLVAVYQEALNNNSDLAAERAGLAAQREAIPQARAGLLPQLSLGAQVNDTHMSLGLKQNDTLGIAEGRYKSDRSSQMIQANLSQPLFRADRWFQLQAAKAGTEQAEYQFSAAQQNLILQTAEGYFSALRAQDALATARAEEAALFRQLDQTRERFKVGLTDETDVLQAQASYDTAKANSSLASRNVQDAFQGLARLTNREYNALEGIRHDLPILPPMPNDAKAWVDRAVAQNLQLLASNSAVDTAQEILRQRKAGHLPTVDAVARYQRGDNDAFNLPNPGVDIFDSPVSQRSVGVQINVPLYTGGLTSSQVREAYQRLDQSEQQRESMRREVVQNTRNYHRAINTDVEQIAARKQNIASSQRALEATQIAYQVGTRSIVDVLDIQRQLYNAVREYNNARYDYILDNLRLKQSAGILSPNDLLELSRYLKPDYDPDRDFLPPDLAKPISMTQRPSLRP</sequence>
<keyword evidence="4" id="KW-1134">Transmembrane beta strand</keyword>
<evidence type="ECO:0000256" key="4">
    <source>
        <dbReference type="ARBA" id="ARBA00022452"/>
    </source>
</evidence>
<dbReference type="EMBL" id="JADMCD010000001">
    <property type="protein sequence ID" value="MBF8639616.1"/>
    <property type="molecule type" value="Genomic_DNA"/>
</dbReference>
<feature type="coiled-coil region" evidence="8">
    <location>
        <begin position="340"/>
        <end position="367"/>
    </location>
</feature>
<dbReference type="InterPro" id="IPR003423">
    <property type="entry name" value="OMP_efflux"/>
</dbReference>
<evidence type="ECO:0000256" key="6">
    <source>
        <dbReference type="ARBA" id="ARBA00023136"/>
    </source>
</evidence>
<name>A0A2X2C7H0_PSELU</name>
<reference evidence="12 13" key="1">
    <citation type="submission" date="2018-06" db="EMBL/GenBank/DDBJ databases">
        <authorList>
            <consortium name="Pathogen Informatics"/>
            <person name="Doyle S."/>
        </authorList>
    </citation>
    <scope>NUCLEOTIDE SEQUENCE [LARGE SCALE GENOMIC DNA]</scope>
    <source>
        <strain evidence="12 13">NCTC11842</strain>
    </source>
</reference>
<evidence type="ECO:0000256" key="7">
    <source>
        <dbReference type="ARBA" id="ARBA00023237"/>
    </source>
</evidence>
<dbReference type="InterPro" id="IPR051906">
    <property type="entry name" value="TolC-like"/>
</dbReference>
<dbReference type="PANTHER" id="PTHR30026">
    <property type="entry name" value="OUTER MEMBRANE PROTEIN TOLC"/>
    <property type="match status" value="1"/>
</dbReference>
<feature type="signal peptide" evidence="10">
    <location>
        <begin position="1"/>
        <end position="19"/>
    </location>
</feature>
<evidence type="ECO:0000256" key="2">
    <source>
        <dbReference type="ARBA" id="ARBA00007613"/>
    </source>
</evidence>
<dbReference type="Gene3D" id="1.20.1600.10">
    <property type="entry name" value="Outer membrane efflux proteins (OEP)"/>
    <property type="match status" value="1"/>
</dbReference>
<dbReference type="GO" id="GO:0009279">
    <property type="term" value="C:cell outer membrane"/>
    <property type="evidence" value="ECO:0007669"/>
    <property type="project" value="UniProtKB-SubCell"/>
</dbReference>
<keyword evidence="3" id="KW-0813">Transport</keyword>
<protein>
    <submittedName>
        <fullName evidence="12">Outer membrane protein TolC</fullName>
    </submittedName>
    <submittedName>
        <fullName evidence="11">TolC family outer membrane protein</fullName>
    </submittedName>
</protein>
<evidence type="ECO:0000313" key="13">
    <source>
        <dbReference type="Proteomes" id="UP000250443"/>
    </source>
</evidence>
<gene>
    <name evidence="12" type="primary">tolC1</name>
    <name evidence="11" type="ORF">IRZ65_02820</name>
    <name evidence="12" type="ORF">NCTC11842_00849</name>
</gene>
<feature type="chain" id="PRO_5015889493" evidence="10">
    <location>
        <begin position="20"/>
        <end position="486"/>
    </location>
</feature>
<evidence type="ECO:0000256" key="9">
    <source>
        <dbReference type="SAM" id="MobiDB-lite"/>
    </source>
</evidence>
<keyword evidence="7" id="KW-0998">Cell outer membrane</keyword>
<comment type="similarity">
    <text evidence="2">Belongs to the outer membrane factor (OMF) (TC 1.B.17) family.</text>
</comment>
<keyword evidence="6" id="KW-0472">Membrane</keyword>
<evidence type="ECO:0000256" key="8">
    <source>
        <dbReference type="SAM" id="Coils"/>
    </source>
</evidence>
<dbReference type="Proteomes" id="UP000626180">
    <property type="component" value="Unassembled WGS sequence"/>
</dbReference>
<dbReference type="GO" id="GO:0015288">
    <property type="term" value="F:porin activity"/>
    <property type="evidence" value="ECO:0007669"/>
    <property type="project" value="TreeGrafter"/>
</dbReference>